<feature type="compositionally biased region" description="Basic residues" evidence="1">
    <location>
        <begin position="121"/>
        <end position="154"/>
    </location>
</feature>
<feature type="region of interest" description="Disordered" evidence="1">
    <location>
        <begin position="98"/>
        <end position="162"/>
    </location>
</feature>
<organism evidence="2 3">
    <name type="scientific">Streptomyces noursei</name>
    <name type="common">Streptomyces albulus</name>
    <dbReference type="NCBI Taxonomy" id="1971"/>
    <lineage>
        <taxon>Bacteria</taxon>
        <taxon>Bacillati</taxon>
        <taxon>Actinomycetota</taxon>
        <taxon>Actinomycetes</taxon>
        <taxon>Kitasatosporales</taxon>
        <taxon>Streptomycetaceae</taxon>
        <taxon>Streptomyces</taxon>
    </lineage>
</organism>
<proteinExistence type="predicted"/>
<evidence type="ECO:0000256" key="1">
    <source>
        <dbReference type="SAM" id="MobiDB-lite"/>
    </source>
</evidence>
<comment type="caution">
    <text evidence="2">The sequence shown here is derived from an EMBL/GenBank/DDBJ whole genome shotgun (WGS) entry which is preliminary data.</text>
</comment>
<reference evidence="3" key="1">
    <citation type="submission" date="2015-09" db="EMBL/GenBank/DDBJ databases">
        <authorList>
            <person name="Graham D.E."/>
            <person name="Mahan K.M."/>
            <person name="Klingeman D.M."/>
            <person name="Fida T."/>
            <person name="Giannone R.J."/>
            <person name="Hettich R.L."/>
            <person name="Parry R.J."/>
            <person name="Spain J.C."/>
        </authorList>
    </citation>
    <scope>NUCLEOTIDE SEQUENCE [LARGE SCALE GENOMIC DNA]</scope>
    <source>
        <strain evidence="3">JCM 4701</strain>
    </source>
</reference>
<accession>A0A2N8PR21</accession>
<evidence type="ECO:0000313" key="3">
    <source>
        <dbReference type="Proteomes" id="UP000236047"/>
    </source>
</evidence>
<dbReference type="Proteomes" id="UP000236047">
    <property type="component" value="Unassembled WGS sequence"/>
</dbReference>
<gene>
    <name evidence="2" type="ORF">AOB60_00780</name>
</gene>
<sequence>MDLDHLSRLYNVAFIRNDARPGGFLAVDTSTMSDRDMDRFEDRFLPGAEYAGHLSVIGSGPGGMNYVDLAARPREMAYEHAAQNAKVEILAAFGVPESVTGNASGRTRHPDQGTPDQQSPRRIRGHRRRLRPGPPLHRGRARRAPGPAARRHPRLAPLAEGP</sequence>
<dbReference type="AlphaFoldDB" id="A0A2N8PR21"/>
<evidence type="ECO:0000313" key="2">
    <source>
        <dbReference type="EMBL" id="PNE43485.1"/>
    </source>
</evidence>
<dbReference type="EMBL" id="LJSN01000001">
    <property type="protein sequence ID" value="PNE43485.1"/>
    <property type="molecule type" value="Genomic_DNA"/>
</dbReference>
<protein>
    <submittedName>
        <fullName evidence="2">Uncharacterized protein</fullName>
    </submittedName>
</protein>
<name>A0A2N8PR21_STRNR</name>
<keyword evidence="3" id="KW-1185">Reference proteome</keyword>